<dbReference type="InterPro" id="IPR051998">
    <property type="entry name" value="Meteorin-like"/>
</dbReference>
<comment type="subcellular location">
    <subcellularLocation>
        <location evidence="1">Secreted</location>
    </subcellularLocation>
</comment>
<evidence type="ECO:0000256" key="6">
    <source>
        <dbReference type="ARBA" id="ARBA00022729"/>
    </source>
</evidence>
<comment type="similarity">
    <text evidence="2">Belongs to the meteorin family.</text>
</comment>
<evidence type="ECO:0000256" key="5">
    <source>
        <dbReference type="ARBA" id="ARBA00022702"/>
    </source>
</evidence>
<evidence type="ECO:0000256" key="3">
    <source>
        <dbReference type="ARBA" id="ARBA00016272"/>
    </source>
</evidence>
<proteinExistence type="inferred from homology"/>
<sequence>MLFEFIFKNTIGNAESSGLIFKSYLFIYLFEGVWVAQPLIRLPALRGGAGARVGWALADACPPRSGLTHEAHRKEVEQVYLRCSQGSVEWMYPTGALIVNVRPNTFPPSRHLTLCIKPLRDSSGANIYLERTGELKLLVRDGDRGPGQVLCFGFEHGGLFVEAAPQQDISRRTTGFQYELTSRHAGSDLHALSAPCRPCSDAEVLLAVCTSDFVVRGSIQNVTHAPEQQESAIHLHVSRLYRQKSRVFRPAPEGGGWRGRVTTLLQCGVRPGRGEFLFTGHMHFGEARLGCAPRFKDFQRTYRDAEERGLNPCEMGTPAPATVCARIGGSLVLKPWRHTPRGPGQGLPDWWEMLYNAN</sequence>
<dbReference type="Ensembl" id="ENSUMAT00000029073.1">
    <property type="protein sequence ID" value="ENSUMAP00000024548.1"/>
    <property type="gene ID" value="ENSUMAG00000017843.1"/>
</dbReference>
<evidence type="ECO:0000256" key="1">
    <source>
        <dbReference type="ARBA" id="ARBA00004613"/>
    </source>
</evidence>
<evidence type="ECO:0000256" key="2">
    <source>
        <dbReference type="ARBA" id="ARBA00005669"/>
    </source>
</evidence>
<gene>
    <name evidence="8" type="primary">METRNL</name>
</gene>
<reference evidence="8" key="1">
    <citation type="submission" date="2019-03" db="UniProtKB">
        <authorList>
            <consortium name="Ensembl"/>
        </authorList>
    </citation>
    <scope>IDENTIFICATION</scope>
</reference>
<keyword evidence="4" id="KW-0964">Secreted</keyword>
<evidence type="ECO:0000313" key="8">
    <source>
        <dbReference type="Ensembl" id="ENSUMAP00000024548"/>
    </source>
</evidence>
<dbReference type="PANTHER" id="PTHR28593">
    <property type="entry name" value="METEORIN-LIKE PROTEIN"/>
    <property type="match status" value="1"/>
</dbReference>
<organism evidence="8">
    <name type="scientific">Ursus maritimus</name>
    <name type="common">Polar bear</name>
    <name type="synonym">Thalarctos maritimus</name>
    <dbReference type="NCBI Taxonomy" id="29073"/>
    <lineage>
        <taxon>Eukaryota</taxon>
        <taxon>Metazoa</taxon>
        <taxon>Chordata</taxon>
        <taxon>Craniata</taxon>
        <taxon>Vertebrata</taxon>
        <taxon>Euteleostomi</taxon>
        <taxon>Mammalia</taxon>
        <taxon>Eutheria</taxon>
        <taxon>Laurasiatheria</taxon>
        <taxon>Carnivora</taxon>
        <taxon>Caniformia</taxon>
        <taxon>Ursidae</taxon>
        <taxon>Ursus</taxon>
    </lineage>
</organism>
<evidence type="ECO:0000256" key="7">
    <source>
        <dbReference type="ARBA" id="ARBA00023157"/>
    </source>
</evidence>
<keyword evidence="6" id="KW-0732">Signal</keyword>
<dbReference type="GO" id="GO:0005615">
    <property type="term" value="C:extracellular space"/>
    <property type="evidence" value="ECO:0007669"/>
    <property type="project" value="TreeGrafter"/>
</dbReference>
<dbReference type="PANTHER" id="PTHR28593:SF1">
    <property type="entry name" value="METEORIN-LIKE PROTEIN"/>
    <property type="match status" value="1"/>
</dbReference>
<dbReference type="GO" id="GO:0097009">
    <property type="term" value="P:energy homeostasis"/>
    <property type="evidence" value="ECO:0007669"/>
    <property type="project" value="TreeGrafter"/>
</dbReference>
<dbReference type="GeneTree" id="ENSGT00390000001390"/>
<name>A0A452UUF3_URSMA</name>
<dbReference type="GO" id="GO:0005179">
    <property type="term" value="F:hormone activity"/>
    <property type="evidence" value="ECO:0007669"/>
    <property type="project" value="UniProtKB-KW"/>
</dbReference>
<keyword evidence="7" id="KW-1015">Disulfide bond</keyword>
<protein>
    <recommendedName>
        <fullName evidence="3">Meteorin-like protein</fullName>
    </recommendedName>
</protein>
<keyword evidence="5" id="KW-0372">Hormone</keyword>
<evidence type="ECO:0000256" key="4">
    <source>
        <dbReference type="ARBA" id="ARBA00022525"/>
    </source>
</evidence>
<accession>A0A452UUF3</accession>
<dbReference type="GO" id="GO:0090336">
    <property type="term" value="P:positive regulation of brown fat cell differentiation"/>
    <property type="evidence" value="ECO:0007669"/>
    <property type="project" value="TreeGrafter"/>
</dbReference>
<dbReference type="AlphaFoldDB" id="A0A452UUF3"/>